<dbReference type="PANTHER" id="PTHR43775:SF51">
    <property type="entry name" value="INACTIVE PHENOLPHTHIOCEROL SYNTHESIS POLYKETIDE SYNTHASE TYPE I PKS1-RELATED"/>
    <property type="match status" value="1"/>
</dbReference>
<dbReference type="SUPFAM" id="SSF52151">
    <property type="entry name" value="FabD/lysophospholipase-like"/>
    <property type="match status" value="1"/>
</dbReference>
<feature type="non-terminal residue" evidence="5">
    <location>
        <position position="298"/>
    </location>
</feature>
<evidence type="ECO:0000313" key="6">
    <source>
        <dbReference type="Proteomes" id="UP001595765"/>
    </source>
</evidence>
<protein>
    <submittedName>
        <fullName evidence="5">Acyltransferase domain-containing protein</fullName>
    </submittedName>
</protein>
<proteinExistence type="predicted"/>
<keyword evidence="1" id="KW-0808">Transferase</keyword>
<dbReference type="SMART" id="SM00827">
    <property type="entry name" value="PKS_AT"/>
    <property type="match status" value="1"/>
</dbReference>
<dbReference type="PANTHER" id="PTHR43775">
    <property type="entry name" value="FATTY ACID SYNTHASE"/>
    <property type="match status" value="1"/>
</dbReference>
<organism evidence="5 6">
    <name type="scientific">Streptomyces polygonati</name>
    <dbReference type="NCBI Taxonomy" id="1617087"/>
    <lineage>
        <taxon>Bacteria</taxon>
        <taxon>Bacillati</taxon>
        <taxon>Actinomycetota</taxon>
        <taxon>Actinomycetes</taxon>
        <taxon>Kitasatosporales</taxon>
        <taxon>Streptomycetaceae</taxon>
        <taxon>Streptomyces</taxon>
    </lineage>
</organism>
<accession>A0ABV8HXK7</accession>
<keyword evidence="3 5" id="KW-0012">Acyltransferase</keyword>
<dbReference type="InterPro" id="IPR016036">
    <property type="entry name" value="Malonyl_transacylase_ACP-bd"/>
</dbReference>
<comment type="caution">
    <text evidence="5">The sequence shown here is derived from an EMBL/GenBank/DDBJ whole genome shotgun (WGS) entry which is preliminary data.</text>
</comment>
<dbReference type="Proteomes" id="UP001595765">
    <property type="component" value="Unassembled WGS sequence"/>
</dbReference>
<dbReference type="Gene3D" id="3.30.70.3290">
    <property type="match status" value="1"/>
</dbReference>
<evidence type="ECO:0000259" key="4">
    <source>
        <dbReference type="SMART" id="SM00827"/>
    </source>
</evidence>
<evidence type="ECO:0000256" key="2">
    <source>
        <dbReference type="ARBA" id="ARBA00023268"/>
    </source>
</evidence>
<keyword evidence="2" id="KW-0511">Multifunctional enzyme</keyword>
<dbReference type="SUPFAM" id="SSF55048">
    <property type="entry name" value="Probable ACP-binding domain of malonyl-CoA ACP transacylase"/>
    <property type="match status" value="1"/>
</dbReference>
<dbReference type="EMBL" id="JBHSBB010000059">
    <property type="protein sequence ID" value="MFC4036784.1"/>
    <property type="molecule type" value="Genomic_DNA"/>
</dbReference>
<dbReference type="Pfam" id="PF00698">
    <property type="entry name" value="Acyl_transf_1"/>
    <property type="match status" value="1"/>
</dbReference>
<feature type="domain" description="Malonyl-CoA:ACP transacylase (MAT)" evidence="4">
    <location>
        <begin position="62"/>
        <end position="298"/>
    </location>
</feature>
<dbReference type="Gene3D" id="3.40.366.10">
    <property type="entry name" value="Malonyl-Coenzyme A Acyl Carrier Protein, domain 2"/>
    <property type="match status" value="1"/>
</dbReference>
<sequence length="298" mass="32266">ETPLPHIAHALATTRTAHQHRAVILAHNTTHAHTDLTQLAENHPTPTTIQGTEQRGGKLAVLFTGQGSQQPGMGQELYAAHPVFAQALDAACAELDTHLQHPLRDIMFAPPGTPQAELLHQTAYTQPALFAYETALYRLTQHLGLQPDYLTGHSIGEITAAHTAGILTLHDAATLVTARGRLMQNLPPGGTMTSVQATEEQTRTAINNQPNPHHISIAAINGPNSTVISGNQEAIHTLTTHLTQQGHKTRPLHVSHAFHSHLMDPILNEFQQLTETLTYHTPQIPIISNLTGQPAQPN</sequence>
<reference evidence="6" key="1">
    <citation type="journal article" date="2019" name="Int. J. Syst. Evol. Microbiol.">
        <title>The Global Catalogue of Microorganisms (GCM) 10K type strain sequencing project: providing services to taxonomists for standard genome sequencing and annotation.</title>
        <authorList>
            <consortium name="The Broad Institute Genomics Platform"/>
            <consortium name="The Broad Institute Genome Sequencing Center for Infectious Disease"/>
            <person name="Wu L."/>
            <person name="Ma J."/>
        </authorList>
    </citation>
    <scope>NUCLEOTIDE SEQUENCE [LARGE SCALE GENOMIC DNA]</scope>
    <source>
        <strain evidence="6">CGMCC 4.7237</strain>
    </source>
</reference>
<evidence type="ECO:0000256" key="3">
    <source>
        <dbReference type="ARBA" id="ARBA00023315"/>
    </source>
</evidence>
<keyword evidence="6" id="KW-1185">Reference proteome</keyword>
<gene>
    <name evidence="5" type="ORF">ACFO3J_35905</name>
</gene>
<dbReference type="InterPro" id="IPR001227">
    <property type="entry name" value="Ac_transferase_dom_sf"/>
</dbReference>
<dbReference type="InterPro" id="IPR014043">
    <property type="entry name" value="Acyl_transferase_dom"/>
</dbReference>
<dbReference type="InterPro" id="IPR016035">
    <property type="entry name" value="Acyl_Trfase/lysoPLipase"/>
</dbReference>
<name>A0ABV8HXK7_9ACTN</name>
<dbReference type="GO" id="GO:0016746">
    <property type="term" value="F:acyltransferase activity"/>
    <property type="evidence" value="ECO:0007669"/>
    <property type="project" value="UniProtKB-KW"/>
</dbReference>
<dbReference type="RefSeq" id="WP_386439085.1">
    <property type="nucleotide sequence ID" value="NZ_JBHSBB010000059.1"/>
</dbReference>
<evidence type="ECO:0000313" key="5">
    <source>
        <dbReference type="EMBL" id="MFC4036784.1"/>
    </source>
</evidence>
<feature type="non-terminal residue" evidence="5">
    <location>
        <position position="1"/>
    </location>
</feature>
<dbReference type="InterPro" id="IPR050091">
    <property type="entry name" value="PKS_NRPS_Biosynth_Enz"/>
</dbReference>
<evidence type="ECO:0000256" key="1">
    <source>
        <dbReference type="ARBA" id="ARBA00022679"/>
    </source>
</evidence>